<dbReference type="PROSITE" id="PS51900">
    <property type="entry name" value="CB"/>
    <property type="match status" value="1"/>
</dbReference>
<dbReference type="RefSeq" id="WP_169158131.1">
    <property type="nucleotide sequence ID" value="NZ_CAWPJE010000377.1"/>
</dbReference>
<dbReference type="PANTHER" id="PTHR30349">
    <property type="entry name" value="PHAGE INTEGRASE-RELATED"/>
    <property type="match status" value="1"/>
</dbReference>
<dbReference type="CDD" id="cd00397">
    <property type="entry name" value="DNA_BRE_C"/>
    <property type="match status" value="1"/>
</dbReference>
<name>A0ABX1PEN6_9CYAN</name>
<dbReference type="PANTHER" id="PTHR30349:SF41">
    <property type="entry name" value="INTEGRASE_RECOMBINASE PROTEIN MJ0367-RELATED"/>
    <property type="match status" value="1"/>
</dbReference>
<keyword evidence="2 4" id="KW-0238">DNA-binding</keyword>
<proteinExistence type="inferred from homology"/>
<dbReference type="Gene3D" id="1.10.443.10">
    <property type="entry name" value="Intergrase catalytic core"/>
    <property type="match status" value="1"/>
</dbReference>
<feature type="domain" description="Tyr recombinase" evidence="6">
    <location>
        <begin position="169"/>
        <end position="396"/>
    </location>
</feature>
<evidence type="ECO:0000256" key="2">
    <source>
        <dbReference type="ARBA" id="ARBA00023125"/>
    </source>
</evidence>
<accession>A0ABX1PEN6</accession>
<evidence type="ECO:0008006" key="10">
    <source>
        <dbReference type="Google" id="ProtNLM"/>
    </source>
</evidence>
<evidence type="ECO:0000313" key="8">
    <source>
        <dbReference type="EMBL" id="NMG22959.1"/>
    </source>
</evidence>
<reference evidence="8 9" key="1">
    <citation type="submission" date="2018-06" db="EMBL/GenBank/DDBJ databases">
        <title>Comparative genomics of Brasilonema spp. strains.</title>
        <authorList>
            <person name="Alvarenga D.O."/>
            <person name="Fiore M.F."/>
            <person name="Varani A.M."/>
        </authorList>
    </citation>
    <scope>NUCLEOTIDE SEQUENCE [LARGE SCALE GENOMIC DNA]</scope>
    <source>
        <strain evidence="8 9">SPC951</strain>
    </source>
</reference>
<dbReference type="Proteomes" id="UP000718564">
    <property type="component" value="Unassembled WGS sequence"/>
</dbReference>
<dbReference type="InterPro" id="IPR011010">
    <property type="entry name" value="DNA_brk_join_enz"/>
</dbReference>
<keyword evidence="9" id="KW-1185">Reference proteome</keyword>
<sequence>MYYRDDAGPHRKKVAPTRNQAEQVAARVNAQLASREPTLLTFTPVGVAELRRQFLDHHEHVLHSAVGTLRRYRSATQHLDDFVRTLPRLPQAHEVRAEAFAAYLRRIEVAPNGHPNASRRKLLANGVRYVLETCRAMYTYAVRWRYLPPYAGNPFAALPLDRMKAEDAKPVFVFTADAELAFLRACTAWAFPIHFTLAKTGLRVGELVHLLIEDVDLADGWLHVRNKVELGWRVKTGQERVVPLLPEVVAVLRTVVGMRTRGPVFLRERFHARRASVAGDRRELGKALRDRRGAAGRPLTRAEEAALAGKLWWDAGAVRADKVRQVFVRGMAAIGRPDATCPKSWRHTFATLLQDANVDPLIRQQVLGHKPTLGAGLGMTAHYTHTRPETRREQVERALRRWPASLAYAAGRPGSR</sequence>
<evidence type="ECO:0000259" key="7">
    <source>
        <dbReference type="PROSITE" id="PS51900"/>
    </source>
</evidence>
<dbReference type="InterPro" id="IPR050090">
    <property type="entry name" value="Tyrosine_recombinase_XerCD"/>
</dbReference>
<dbReference type="InterPro" id="IPR013762">
    <property type="entry name" value="Integrase-like_cat_sf"/>
</dbReference>
<dbReference type="PROSITE" id="PS51898">
    <property type="entry name" value="TYR_RECOMBINASE"/>
    <property type="match status" value="1"/>
</dbReference>
<comment type="similarity">
    <text evidence="1">Belongs to the 'phage' integrase family.</text>
</comment>
<evidence type="ECO:0000256" key="5">
    <source>
        <dbReference type="SAM" id="MobiDB-lite"/>
    </source>
</evidence>
<comment type="caution">
    <text evidence="8">The sequence shown here is derived from an EMBL/GenBank/DDBJ whole genome shotgun (WGS) entry which is preliminary data.</text>
</comment>
<dbReference type="Pfam" id="PF00589">
    <property type="entry name" value="Phage_integrase"/>
    <property type="match status" value="1"/>
</dbReference>
<feature type="domain" description="Core-binding (CB)" evidence="7">
    <location>
        <begin position="45"/>
        <end position="142"/>
    </location>
</feature>
<protein>
    <recommendedName>
        <fullName evidence="10">Tyr recombinase domain-containing protein</fullName>
    </recommendedName>
</protein>
<dbReference type="InterPro" id="IPR044068">
    <property type="entry name" value="CB"/>
</dbReference>
<dbReference type="SUPFAM" id="SSF56349">
    <property type="entry name" value="DNA breaking-rejoining enzymes"/>
    <property type="match status" value="1"/>
</dbReference>
<feature type="region of interest" description="Disordered" evidence="5">
    <location>
        <begin position="1"/>
        <end position="20"/>
    </location>
</feature>
<dbReference type="InterPro" id="IPR002104">
    <property type="entry name" value="Integrase_catalytic"/>
</dbReference>
<gene>
    <name evidence="8" type="ORF">DP116_27430</name>
</gene>
<organism evidence="8 9">
    <name type="scientific">Brasilonema bromeliae SPC951</name>
    <dbReference type="NCBI Taxonomy" id="385972"/>
    <lineage>
        <taxon>Bacteria</taxon>
        <taxon>Bacillati</taxon>
        <taxon>Cyanobacteriota</taxon>
        <taxon>Cyanophyceae</taxon>
        <taxon>Nostocales</taxon>
        <taxon>Scytonemataceae</taxon>
        <taxon>Brasilonema</taxon>
        <taxon>Bromeliae group (in: Brasilonema)</taxon>
    </lineage>
</organism>
<dbReference type="EMBL" id="QMEB01000357">
    <property type="protein sequence ID" value="NMG22959.1"/>
    <property type="molecule type" value="Genomic_DNA"/>
</dbReference>
<evidence type="ECO:0000313" key="9">
    <source>
        <dbReference type="Proteomes" id="UP000718564"/>
    </source>
</evidence>
<evidence type="ECO:0000256" key="1">
    <source>
        <dbReference type="ARBA" id="ARBA00008857"/>
    </source>
</evidence>
<evidence type="ECO:0000256" key="3">
    <source>
        <dbReference type="ARBA" id="ARBA00023172"/>
    </source>
</evidence>
<evidence type="ECO:0000256" key="4">
    <source>
        <dbReference type="PROSITE-ProRule" id="PRU01248"/>
    </source>
</evidence>
<evidence type="ECO:0000259" key="6">
    <source>
        <dbReference type="PROSITE" id="PS51898"/>
    </source>
</evidence>
<keyword evidence="3" id="KW-0233">DNA recombination</keyword>